<proteinExistence type="predicted"/>
<accession>A0ABQ9CZD3</accession>
<name>A0ABQ9CZD3_9PASS</name>
<dbReference type="Proteomes" id="UP001145742">
    <property type="component" value="Unassembled WGS sequence"/>
</dbReference>
<comment type="caution">
    <text evidence="2">The sequence shown here is derived from an EMBL/GenBank/DDBJ whole genome shotgun (WGS) entry which is preliminary data.</text>
</comment>
<feature type="region of interest" description="Disordered" evidence="1">
    <location>
        <begin position="425"/>
        <end position="453"/>
    </location>
</feature>
<sequence length="453" mass="51782">MYSTSKVVPEDFIRKGKEFPATSTPEYVLFIFQLLFHQHCPETWFHIERELNYIYSAGDILLCACVYLAWSTKISTFTYAMLYMADNHFYDELSKQEVSASPRQDGELGRGKPNAVRQRQTQSPAPEKETRHALSGLGADLLENSSVEKDLGNLVDNRLSMSQQCALLVKKTKGILGCSRKSIASRSREVILPLYSALVRPYLGCCVQYWTWRDMELLEWVQWSAANMIKGLEDLSYKDRWRNFGPIQPQEKMTEREVINVSEGRVSKQWIQALLSGAKPIAQESLKTYVFKGNTILVDQGKKINSKYYFLPGYSGSEGNNKKKHVQSSRHEYRLEEELIESCSVEKDLGVLLDERLNMTQQCALTVQKAIASWDTAKVAWPMDLNRLEKEADRNLINSNNGNCKVVQLLWNNPATRTFWKSEKQIGGKEPGVRSGCQFDQEPAMHPFSKDSQ</sequence>
<protein>
    <submittedName>
        <fullName evidence="2">Uncharacterized protein</fullName>
    </submittedName>
</protein>
<evidence type="ECO:0000313" key="2">
    <source>
        <dbReference type="EMBL" id="KAJ7409085.1"/>
    </source>
</evidence>
<organism evidence="2 3">
    <name type="scientific">Willisornis vidua</name>
    <name type="common">Xingu scale-backed antbird</name>
    <dbReference type="NCBI Taxonomy" id="1566151"/>
    <lineage>
        <taxon>Eukaryota</taxon>
        <taxon>Metazoa</taxon>
        <taxon>Chordata</taxon>
        <taxon>Craniata</taxon>
        <taxon>Vertebrata</taxon>
        <taxon>Euteleostomi</taxon>
        <taxon>Archelosauria</taxon>
        <taxon>Archosauria</taxon>
        <taxon>Dinosauria</taxon>
        <taxon>Saurischia</taxon>
        <taxon>Theropoda</taxon>
        <taxon>Coelurosauria</taxon>
        <taxon>Aves</taxon>
        <taxon>Neognathae</taxon>
        <taxon>Neoaves</taxon>
        <taxon>Telluraves</taxon>
        <taxon>Australaves</taxon>
        <taxon>Passeriformes</taxon>
        <taxon>Thamnophilidae</taxon>
        <taxon>Willisornis</taxon>
    </lineage>
</organism>
<evidence type="ECO:0000256" key="1">
    <source>
        <dbReference type="SAM" id="MobiDB-lite"/>
    </source>
</evidence>
<dbReference type="PANTHER" id="PTHR33332">
    <property type="entry name" value="REVERSE TRANSCRIPTASE DOMAIN-CONTAINING PROTEIN"/>
    <property type="match status" value="1"/>
</dbReference>
<dbReference type="EMBL" id="WHWB01034500">
    <property type="protein sequence ID" value="KAJ7409085.1"/>
    <property type="molecule type" value="Genomic_DNA"/>
</dbReference>
<evidence type="ECO:0000313" key="3">
    <source>
        <dbReference type="Proteomes" id="UP001145742"/>
    </source>
</evidence>
<reference evidence="2" key="1">
    <citation type="submission" date="2019-10" db="EMBL/GenBank/DDBJ databases">
        <authorList>
            <person name="Soares A.E.R."/>
            <person name="Aleixo A."/>
            <person name="Schneider P."/>
            <person name="Miyaki C.Y."/>
            <person name="Schneider M.P."/>
            <person name="Mello C."/>
            <person name="Vasconcelos A.T.R."/>
        </authorList>
    </citation>
    <scope>NUCLEOTIDE SEQUENCE</scope>
    <source>
        <tissue evidence="2">Muscle</tissue>
    </source>
</reference>
<keyword evidence="3" id="KW-1185">Reference proteome</keyword>
<gene>
    <name evidence="2" type="ORF">WISP_116762</name>
</gene>
<feature type="region of interest" description="Disordered" evidence="1">
    <location>
        <begin position="100"/>
        <end position="130"/>
    </location>
</feature>